<evidence type="ECO:0000313" key="2">
    <source>
        <dbReference type="Proteomes" id="UP001151699"/>
    </source>
</evidence>
<keyword evidence="2" id="KW-1185">Reference proteome</keyword>
<dbReference type="OrthoDB" id="8059424at2759"/>
<evidence type="ECO:0000313" key="1">
    <source>
        <dbReference type="EMBL" id="KAJ6642378.1"/>
    </source>
</evidence>
<sequence>MRKDYRSPYGNYVAEMLPTLPNHYKNPLPSYRQNNRRQFRRFFTSIKRNFELPRFIAEPPSNTFASKSFEELAFKYWNRQKYPMFEPIPGQILYPPSVPQFKSIPLNELSQLRSRKDDDEAFRRDNKNIQTFQSTIYPFYEHESITKKSSTKQSNVRDELDITTPDVSMVIEPTTIKVSSTTSGIKANTKHSTIKPSVHYVYSVPVNRSTYYFSNDFEKELPRKVVIETPPKKSMGDNQLSFDANGMISTKLISNRFLEYTTSGYSNFVTIRPIIDRPDSDTTESIKSNNILKPNDGIKIIPLLRSTDGELDSRKRTYTANKAGFKNIPHTSTKKTTLKPIIYTLSSLLLDTDNQSTSHQLSKLGQYVDHHLSSTIINDRVGKPQYTEQPAEAVRSTDGPTTNGNQIYENKNYSGINDGDEWNDGNSYSNSRALNRYGRVNVEPNMEWIMVSKSSLKESKFSDTVKNSRSQRLMSSSYRDFVVPMTMKEMPK</sequence>
<dbReference type="AlphaFoldDB" id="A0A9Q0N2F3"/>
<dbReference type="EMBL" id="WJQU01000002">
    <property type="protein sequence ID" value="KAJ6642378.1"/>
    <property type="molecule type" value="Genomic_DNA"/>
</dbReference>
<reference evidence="1" key="1">
    <citation type="submission" date="2022-07" db="EMBL/GenBank/DDBJ databases">
        <authorList>
            <person name="Trinca V."/>
            <person name="Uliana J.V.C."/>
            <person name="Torres T.T."/>
            <person name="Ward R.J."/>
            <person name="Monesi N."/>
        </authorList>
    </citation>
    <scope>NUCLEOTIDE SEQUENCE</scope>
    <source>
        <strain evidence="1">HSMRA1968</strain>
        <tissue evidence="1">Whole embryos</tissue>
    </source>
</reference>
<accession>A0A9Q0N2F3</accession>
<gene>
    <name evidence="1" type="ORF">Bhyg_07326</name>
</gene>
<organism evidence="1 2">
    <name type="scientific">Pseudolycoriella hygida</name>
    <dbReference type="NCBI Taxonomy" id="35572"/>
    <lineage>
        <taxon>Eukaryota</taxon>
        <taxon>Metazoa</taxon>
        <taxon>Ecdysozoa</taxon>
        <taxon>Arthropoda</taxon>
        <taxon>Hexapoda</taxon>
        <taxon>Insecta</taxon>
        <taxon>Pterygota</taxon>
        <taxon>Neoptera</taxon>
        <taxon>Endopterygota</taxon>
        <taxon>Diptera</taxon>
        <taxon>Nematocera</taxon>
        <taxon>Sciaroidea</taxon>
        <taxon>Sciaridae</taxon>
        <taxon>Pseudolycoriella</taxon>
    </lineage>
</organism>
<proteinExistence type="predicted"/>
<feature type="non-terminal residue" evidence="1">
    <location>
        <position position="492"/>
    </location>
</feature>
<name>A0A9Q0N2F3_9DIPT</name>
<comment type="caution">
    <text evidence="1">The sequence shown here is derived from an EMBL/GenBank/DDBJ whole genome shotgun (WGS) entry which is preliminary data.</text>
</comment>
<protein>
    <submittedName>
        <fullName evidence="1">Uncharacterized protein</fullName>
    </submittedName>
</protein>
<dbReference type="Proteomes" id="UP001151699">
    <property type="component" value="Chromosome B"/>
</dbReference>